<evidence type="ECO:0000313" key="2">
    <source>
        <dbReference type="Proteomes" id="UP000321570"/>
    </source>
</evidence>
<proteinExistence type="predicted"/>
<keyword evidence="2" id="KW-1185">Reference proteome</keyword>
<gene>
    <name evidence="1" type="ORF">WMSIL1_LOCUS12620</name>
</gene>
<dbReference type="Proteomes" id="UP000321570">
    <property type="component" value="Unassembled WGS sequence"/>
</dbReference>
<dbReference type="AlphaFoldDB" id="A0A564Z4Y6"/>
<name>A0A564Z4Y6_HYMDI</name>
<sequence length="95" mass="11149">MCPRLAYFHRSKKLSIARMIVAETPLSRLLLISPVCTVPSFSYNRPAQLQRTYNYVLIRVLIQVTIINNLPLHTQRDRQKTITCRHIFPRSILFP</sequence>
<evidence type="ECO:0000313" key="1">
    <source>
        <dbReference type="EMBL" id="VUZ54581.1"/>
    </source>
</evidence>
<accession>A0A564Z4Y6</accession>
<organism evidence="1 2">
    <name type="scientific">Hymenolepis diminuta</name>
    <name type="common">Rat tapeworm</name>
    <dbReference type="NCBI Taxonomy" id="6216"/>
    <lineage>
        <taxon>Eukaryota</taxon>
        <taxon>Metazoa</taxon>
        <taxon>Spiralia</taxon>
        <taxon>Lophotrochozoa</taxon>
        <taxon>Platyhelminthes</taxon>
        <taxon>Cestoda</taxon>
        <taxon>Eucestoda</taxon>
        <taxon>Cyclophyllidea</taxon>
        <taxon>Hymenolepididae</taxon>
        <taxon>Hymenolepis</taxon>
    </lineage>
</organism>
<protein>
    <submittedName>
        <fullName evidence="1">Uncharacterized protein</fullName>
    </submittedName>
</protein>
<reference evidence="1 2" key="1">
    <citation type="submission" date="2019-07" db="EMBL/GenBank/DDBJ databases">
        <authorList>
            <person name="Jastrzebski P J."/>
            <person name="Paukszto L."/>
            <person name="Jastrzebski P J."/>
        </authorList>
    </citation>
    <scope>NUCLEOTIDE SEQUENCE [LARGE SCALE GENOMIC DNA]</scope>
    <source>
        <strain evidence="1 2">WMS-il1</strain>
    </source>
</reference>
<dbReference type="EMBL" id="CABIJS010000665">
    <property type="protein sequence ID" value="VUZ54581.1"/>
    <property type="molecule type" value="Genomic_DNA"/>
</dbReference>